<reference evidence="2" key="1">
    <citation type="submission" date="2022-07" db="EMBL/GenBank/DDBJ databases">
        <title>The genome of Lyophyllum shimeji provides insight into the initial evolution of ectomycorrhizal fungal genome.</title>
        <authorList>
            <person name="Kobayashi Y."/>
            <person name="Shibata T."/>
            <person name="Hirakawa H."/>
            <person name="Shigenobu S."/>
            <person name="Nishiyama T."/>
            <person name="Yamada A."/>
            <person name="Hasebe M."/>
            <person name="Kawaguchi M."/>
        </authorList>
    </citation>
    <scope>NUCLEOTIDE SEQUENCE</scope>
    <source>
        <strain evidence="2">AT787</strain>
    </source>
</reference>
<sequence length="202" mass="22353">MLRQTSINLLYTSILWVWRIPQGFSTYATAPSWRLESTATKWPYADGTRRQADFDRIRPLHYAGAHAIIIYFAIDSRASLESVEAKVQPPGHPVVLLGGRGLRATPARAPNSSRTPSPDLAEHSSGGSESNQIQESTVGSNFQTGRNVVEQPEIPPNKRWMRDNKRTVSRLTDWVLVPLRSDLHPTSTIGTRAAKCAASGNH</sequence>
<dbReference type="EMBL" id="BRPK01000007">
    <property type="protein sequence ID" value="GLB39620.1"/>
    <property type="molecule type" value="Genomic_DNA"/>
</dbReference>
<evidence type="ECO:0000313" key="3">
    <source>
        <dbReference type="Proteomes" id="UP001063166"/>
    </source>
</evidence>
<accession>A0A9P3PPF0</accession>
<dbReference type="InterPro" id="IPR027417">
    <property type="entry name" value="P-loop_NTPase"/>
</dbReference>
<dbReference type="Gene3D" id="3.40.50.300">
    <property type="entry name" value="P-loop containing nucleotide triphosphate hydrolases"/>
    <property type="match status" value="1"/>
</dbReference>
<evidence type="ECO:0000313" key="2">
    <source>
        <dbReference type="EMBL" id="GLB39620.1"/>
    </source>
</evidence>
<proteinExistence type="predicted"/>
<keyword evidence="3" id="KW-1185">Reference proteome</keyword>
<feature type="region of interest" description="Disordered" evidence="1">
    <location>
        <begin position="103"/>
        <end position="159"/>
    </location>
</feature>
<comment type="caution">
    <text evidence="2">The sequence shown here is derived from an EMBL/GenBank/DDBJ whole genome shotgun (WGS) entry which is preliminary data.</text>
</comment>
<gene>
    <name evidence="2" type="ORF">LshimejAT787_0701300</name>
</gene>
<protein>
    <submittedName>
        <fullName evidence="2">Uncharacterized protein</fullName>
    </submittedName>
</protein>
<dbReference type="Proteomes" id="UP001063166">
    <property type="component" value="Unassembled WGS sequence"/>
</dbReference>
<organism evidence="2 3">
    <name type="scientific">Lyophyllum shimeji</name>
    <name type="common">Hon-shimeji</name>
    <name type="synonym">Tricholoma shimeji</name>
    <dbReference type="NCBI Taxonomy" id="47721"/>
    <lineage>
        <taxon>Eukaryota</taxon>
        <taxon>Fungi</taxon>
        <taxon>Dikarya</taxon>
        <taxon>Basidiomycota</taxon>
        <taxon>Agaricomycotina</taxon>
        <taxon>Agaricomycetes</taxon>
        <taxon>Agaricomycetidae</taxon>
        <taxon>Agaricales</taxon>
        <taxon>Tricholomatineae</taxon>
        <taxon>Lyophyllaceae</taxon>
        <taxon>Lyophyllum</taxon>
    </lineage>
</organism>
<evidence type="ECO:0000256" key="1">
    <source>
        <dbReference type="SAM" id="MobiDB-lite"/>
    </source>
</evidence>
<name>A0A9P3PPF0_LYOSH</name>
<feature type="compositionally biased region" description="Polar residues" evidence="1">
    <location>
        <begin position="125"/>
        <end position="146"/>
    </location>
</feature>
<dbReference type="AlphaFoldDB" id="A0A9P3PPF0"/>